<protein>
    <submittedName>
        <fullName evidence="3">Alpha/beta fold hydrolase</fullName>
    </submittedName>
</protein>
<sequence length="255" mass="29682">MERVNLFFLHGFLGRPTDWEAVKAALPKSDRLTIYTPDYFKEKNLNPNHNFTSWAQNFNRWVQMETNGTDRNVLVGYSLGGRLALHALEQKPALWYKTILISTNPGFNDPLKAFDPSSEDRRLRWMNDSYWAEEFLKSSWETLLRNWNAQPVFGGGEEEPQRIEKEYSREALGLALTNWSLAQQKNMRPLLQELSSKICFAVGERDEKFVALAEQLRRDIGNLRVELIPEASHRVLFDRPKDLAEKIKSLIQQLL</sequence>
<organism evidence="3 4">
    <name type="scientific">Bdellovibrio svalbardensis</name>
    <dbReference type="NCBI Taxonomy" id="2972972"/>
    <lineage>
        <taxon>Bacteria</taxon>
        <taxon>Pseudomonadati</taxon>
        <taxon>Bdellovibrionota</taxon>
        <taxon>Bdellovibrionia</taxon>
        <taxon>Bdellovibrionales</taxon>
        <taxon>Pseudobdellovibrionaceae</taxon>
        <taxon>Bdellovibrio</taxon>
    </lineage>
</organism>
<dbReference type="Proteomes" id="UP001152321">
    <property type="component" value="Unassembled WGS sequence"/>
</dbReference>
<comment type="caution">
    <text evidence="3">The sequence shown here is derived from an EMBL/GenBank/DDBJ whole genome shotgun (WGS) entry which is preliminary data.</text>
</comment>
<dbReference type="Gene3D" id="3.40.50.1820">
    <property type="entry name" value="alpha/beta hydrolase"/>
    <property type="match status" value="1"/>
</dbReference>
<keyword evidence="1" id="KW-0456">Lyase</keyword>
<dbReference type="SUPFAM" id="SSF53474">
    <property type="entry name" value="alpha/beta-Hydrolases"/>
    <property type="match status" value="1"/>
</dbReference>
<evidence type="ECO:0000313" key="3">
    <source>
        <dbReference type="EMBL" id="MDG0815282.1"/>
    </source>
</evidence>
<accession>A0ABT6DFN6</accession>
<dbReference type="RefSeq" id="WP_277576758.1">
    <property type="nucleotide sequence ID" value="NZ_JANRMI010000001.1"/>
</dbReference>
<dbReference type="PANTHER" id="PTHR42916">
    <property type="entry name" value="2-SUCCINYL-5-ENOLPYRUVYL-6-HYDROXY-3-CYCLOHEXENE-1-CARBOXYLATE SYNTHASE"/>
    <property type="match status" value="1"/>
</dbReference>
<dbReference type="InterPro" id="IPR029058">
    <property type="entry name" value="AB_hydrolase_fold"/>
</dbReference>
<dbReference type="InterPro" id="IPR000073">
    <property type="entry name" value="AB_hydrolase_1"/>
</dbReference>
<dbReference type="EMBL" id="JANRMI010000001">
    <property type="protein sequence ID" value="MDG0815282.1"/>
    <property type="molecule type" value="Genomic_DNA"/>
</dbReference>
<evidence type="ECO:0000313" key="4">
    <source>
        <dbReference type="Proteomes" id="UP001152321"/>
    </source>
</evidence>
<evidence type="ECO:0000259" key="2">
    <source>
        <dbReference type="Pfam" id="PF12697"/>
    </source>
</evidence>
<dbReference type="GO" id="GO:0016787">
    <property type="term" value="F:hydrolase activity"/>
    <property type="evidence" value="ECO:0007669"/>
    <property type="project" value="UniProtKB-KW"/>
</dbReference>
<name>A0ABT6DFN6_9BACT</name>
<reference evidence="3" key="1">
    <citation type="submission" date="2022-08" db="EMBL/GenBank/DDBJ databases">
        <title>Novel Bdellovibrio Species Isolated from Svalbard: Designation Bdellovibrio svalbardensis.</title>
        <authorList>
            <person name="Mitchell R.J."/>
            <person name="Choi S.Y."/>
        </authorList>
    </citation>
    <scope>NUCLEOTIDE SEQUENCE</scope>
    <source>
        <strain evidence="3">PAP01</strain>
    </source>
</reference>
<gene>
    <name evidence="3" type="ORF">NWE73_02845</name>
</gene>
<keyword evidence="4" id="KW-1185">Reference proteome</keyword>
<evidence type="ECO:0000256" key="1">
    <source>
        <dbReference type="ARBA" id="ARBA00023239"/>
    </source>
</evidence>
<keyword evidence="3" id="KW-0378">Hydrolase</keyword>
<dbReference type="Pfam" id="PF12697">
    <property type="entry name" value="Abhydrolase_6"/>
    <property type="match status" value="1"/>
</dbReference>
<proteinExistence type="predicted"/>
<dbReference type="PANTHER" id="PTHR42916:SF1">
    <property type="entry name" value="PROTEIN PHYLLO, CHLOROPLASTIC"/>
    <property type="match status" value="1"/>
</dbReference>
<feature type="domain" description="AB hydrolase-1" evidence="2">
    <location>
        <begin position="6"/>
        <end position="245"/>
    </location>
</feature>